<dbReference type="PANTHER" id="PTHR43721">
    <property type="entry name" value="ELONGATION FACTOR TU-RELATED"/>
    <property type="match status" value="1"/>
</dbReference>
<evidence type="ECO:0000259" key="1">
    <source>
        <dbReference type="Pfam" id="PF03144"/>
    </source>
</evidence>
<dbReference type="GeneID" id="13794361"/>
<proteinExistence type="predicted"/>
<dbReference type="BioCyc" id="CNIT1237085:G1324-2342-MONOMER"/>
<organism evidence="2 3">
    <name type="scientific">Nitrososphaera gargensis (strain Ga9.2)</name>
    <dbReference type="NCBI Taxonomy" id="1237085"/>
    <lineage>
        <taxon>Archaea</taxon>
        <taxon>Nitrososphaerota</taxon>
        <taxon>Nitrososphaeria</taxon>
        <taxon>Nitrososphaerales</taxon>
        <taxon>Nitrososphaeraceae</taxon>
        <taxon>Nitrososphaera</taxon>
    </lineage>
</organism>
<dbReference type="STRING" id="1237085.Ngar_c23440"/>
<dbReference type="GO" id="GO:0003746">
    <property type="term" value="F:translation elongation factor activity"/>
    <property type="evidence" value="ECO:0007669"/>
    <property type="project" value="UniProtKB-KW"/>
</dbReference>
<dbReference type="RefSeq" id="WP_015019805.1">
    <property type="nucleotide sequence ID" value="NC_018719.1"/>
</dbReference>
<dbReference type="GO" id="GO:0005525">
    <property type="term" value="F:GTP binding"/>
    <property type="evidence" value="ECO:0007669"/>
    <property type="project" value="InterPro"/>
</dbReference>
<gene>
    <name evidence="2" type="ordered locus">Ngar_c23440</name>
</gene>
<evidence type="ECO:0000313" key="3">
    <source>
        <dbReference type="Proteomes" id="UP000008037"/>
    </source>
</evidence>
<keyword evidence="3" id="KW-1185">Reference proteome</keyword>
<dbReference type="HOGENOM" id="CLU_077867_0_0_2"/>
<dbReference type="CDD" id="cd03696">
    <property type="entry name" value="SelB_II"/>
    <property type="match status" value="1"/>
</dbReference>
<feature type="domain" description="Translation elongation factor EFTu-like" evidence="1">
    <location>
        <begin position="155"/>
        <end position="222"/>
    </location>
</feature>
<dbReference type="Pfam" id="PF03144">
    <property type="entry name" value="GTP_EFTU_D2"/>
    <property type="match status" value="1"/>
</dbReference>
<dbReference type="InParanoid" id="K0IH92"/>
<dbReference type="InterPro" id="IPR050055">
    <property type="entry name" value="EF-Tu_GTPase"/>
</dbReference>
<keyword evidence="2" id="KW-0251">Elongation factor</keyword>
<evidence type="ECO:0000313" key="2">
    <source>
        <dbReference type="EMBL" id="AFU59270.1"/>
    </source>
</evidence>
<sequence>MNSINFVVLGDSSIAVQLGKKGTATDIVIYDRKTADTVYTWTAPTTFPDKIQSLMQAVNIAEYAILNVAKLDKFLGEQIMALDSVGLADGFVFHSYEVDREKLKMLLKGTTLANYQFVDSVDQLKQEMAKLKPKKNADGPLTIPIDHAFDVKGVGTVALGVVKQGTIKVYDELVLLPGKKNVFVKSIQMHDDPVESSSSPARVGLAIKGVSVDDISRGDVICAPDDAVKVSSGAIAVKFAKSPFFKGDLPENHTYMVSVGMQVKAAKVKFEGETLQVTPEKPIVYKQGQTLVLLKPDSQGTRIAGKGSIR</sequence>
<dbReference type="InterPro" id="IPR004161">
    <property type="entry name" value="EFTu-like_2"/>
</dbReference>
<accession>K0IH92</accession>
<dbReference type="GO" id="GO:0001514">
    <property type="term" value="P:selenocysteine incorporation"/>
    <property type="evidence" value="ECO:0007669"/>
    <property type="project" value="TreeGrafter"/>
</dbReference>
<protein>
    <submittedName>
        <fullName evidence="2">Putative translation elongation factor EF Tu-like protein</fullName>
    </submittedName>
</protein>
<name>K0IH92_NITGG</name>
<dbReference type="InterPro" id="IPR009000">
    <property type="entry name" value="Transl_B-barrel_sf"/>
</dbReference>
<dbReference type="AlphaFoldDB" id="K0IH92"/>
<dbReference type="Proteomes" id="UP000008037">
    <property type="component" value="Chromosome"/>
</dbReference>
<dbReference type="SUPFAM" id="SSF50447">
    <property type="entry name" value="Translation proteins"/>
    <property type="match status" value="1"/>
</dbReference>
<reference evidence="2 3" key="1">
    <citation type="journal article" date="2012" name="Environ. Microbiol.">
        <title>The genome of the ammonia-oxidizing Candidatus Nitrososphaera gargensis: insights into metabolic versatility and environmental adaptations.</title>
        <authorList>
            <person name="Spang A."/>
            <person name="Poehlein A."/>
            <person name="Offre P."/>
            <person name="Zumbragel S."/>
            <person name="Haider S."/>
            <person name="Rychlik N."/>
            <person name="Nowka B."/>
            <person name="Schmeisser C."/>
            <person name="Lebedeva E.V."/>
            <person name="Rattei T."/>
            <person name="Bohm C."/>
            <person name="Schmid M."/>
            <person name="Galushko A."/>
            <person name="Hatzenpichler R."/>
            <person name="Weinmaier T."/>
            <person name="Daniel R."/>
            <person name="Schleper C."/>
            <person name="Spieck E."/>
            <person name="Streit W."/>
            <person name="Wagner M."/>
        </authorList>
    </citation>
    <scope>NUCLEOTIDE SEQUENCE [LARGE SCALE GENOMIC DNA]</scope>
    <source>
        <strain evidence="3">Ga9.2</strain>
    </source>
</reference>
<dbReference type="EMBL" id="CP002408">
    <property type="protein sequence ID" value="AFU59270.1"/>
    <property type="molecule type" value="Genomic_DNA"/>
</dbReference>
<dbReference type="PANTHER" id="PTHR43721:SF11">
    <property type="entry name" value="SELENOCYSTEINE-SPECIFIC ELONGATION FACTOR"/>
    <property type="match status" value="1"/>
</dbReference>
<keyword evidence="2" id="KW-0648">Protein biosynthesis</keyword>
<dbReference type="Gene3D" id="2.40.30.10">
    <property type="entry name" value="Translation factors"/>
    <property type="match status" value="1"/>
</dbReference>
<dbReference type="KEGG" id="nga:Ngar_c23440"/>
<dbReference type="PATRIC" id="fig|1237085.11.peg.2319"/>